<comment type="caution">
    <text evidence="2">The sequence shown here is derived from an EMBL/GenBank/DDBJ whole genome shotgun (WGS) entry which is preliminary data.</text>
</comment>
<feature type="transmembrane region" description="Helical" evidence="1">
    <location>
        <begin position="9"/>
        <end position="32"/>
    </location>
</feature>
<keyword evidence="1" id="KW-0472">Membrane</keyword>
<organism evidence="2 3">
    <name type="scientific">Candidatus Liptonbacteria bacterium RIFCSPHIGHO2_01_FULL_57_28</name>
    <dbReference type="NCBI Taxonomy" id="1798647"/>
    <lineage>
        <taxon>Bacteria</taxon>
        <taxon>Candidatus Liptoniibacteriota</taxon>
    </lineage>
</organism>
<dbReference type="EMBL" id="MHKX01000013">
    <property type="protein sequence ID" value="OGY98218.1"/>
    <property type="molecule type" value="Genomic_DNA"/>
</dbReference>
<evidence type="ECO:0000313" key="2">
    <source>
        <dbReference type="EMBL" id="OGY98218.1"/>
    </source>
</evidence>
<evidence type="ECO:0000313" key="3">
    <source>
        <dbReference type="Proteomes" id="UP000179059"/>
    </source>
</evidence>
<keyword evidence="1" id="KW-0812">Transmembrane</keyword>
<gene>
    <name evidence="2" type="ORF">A2855_02865</name>
</gene>
<proteinExistence type="predicted"/>
<dbReference type="AlphaFoldDB" id="A0A1G2CA13"/>
<dbReference type="STRING" id="1798647.A2855_02865"/>
<keyword evidence="1" id="KW-1133">Transmembrane helix</keyword>
<reference evidence="2 3" key="1">
    <citation type="journal article" date="2016" name="Nat. Commun.">
        <title>Thousands of microbial genomes shed light on interconnected biogeochemical processes in an aquifer system.</title>
        <authorList>
            <person name="Anantharaman K."/>
            <person name="Brown C.T."/>
            <person name="Hug L.A."/>
            <person name="Sharon I."/>
            <person name="Castelle C.J."/>
            <person name="Probst A.J."/>
            <person name="Thomas B.C."/>
            <person name="Singh A."/>
            <person name="Wilkins M.J."/>
            <person name="Karaoz U."/>
            <person name="Brodie E.L."/>
            <person name="Williams K.H."/>
            <person name="Hubbard S.S."/>
            <person name="Banfield J.F."/>
        </authorList>
    </citation>
    <scope>NUCLEOTIDE SEQUENCE [LARGE SCALE GENOMIC DNA]</scope>
</reference>
<accession>A0A1G2CA13</accession>
<dbReference type="Proteomes" id="UP000179059">
    <property type="component" value="Unassembled WGS sequence"/>
</dbReference>
<name>A0A1G2CA13_9BACT</name>
<protein>
    <submittedName>
        <fullName evidence="2">Uncharacterized protein</fullName>
    </submittedName>
</protein>
<evidence type="ECO:0000256" key="1">
    <source>
        <dbReference type="SAM" id="Phobius"/>
    </source>
</evidence>
<sequence length="184" mass="20300">MHREHFRRFLLTNGAAIVGSFIVFIVIFYLFAQFLSGKVDQILANRVVIAQRASDLETLSKLKTDTAAAAEMQKKINALLPPQDNLITFPQFFNTLARNHSLAATFSFSGAPTPAAPPVPGYVDFSATVEGEAANIRLFIEALESKTTRFMVNIHGLVLSPRSGIFHVDLSGRVFFQENKSNQA</sequence>